<protein>
    <submittedName>
        <fullName evidence="1">Uncharacterized protein</fullName>
    </submittedName>
</protein>
<sequence>MLRLMKKCTQENVLSRNEWRRRVMLRRDTARSEAEDEGVISFNVGRHLAVTDADFHIHHIDIIHLSIHLFVNILHYIPGLNRYSR</sequence>
<evidence type="ECO:0000313" key="1">
    <source>
        <dbReference type="EMBL" id="MPC40636.1"/>
    </source>
</evidence>
<accession>A0A5B7F5I7</accession>
<dbReference type="EMBL" id="VSRR010004762">
    <property type="protein sequence ID" value="MPC40636.1"/>
    <property type="molecule type" value="Genomic_DNA"/>
</dbReference>
<dbReference type="Proteomes" id="UP000324222">
    <property type="component" value="Unassembled WGS sequence"/>
</dbReference>
<evidence type="ECO:0000313" key="2">
    <source>
        <dbReference type="Proteomes" id="UP000324222"/>
    </source>
</evidence>
<organism evidence="1 2">
    <name type="scientific">Portunus trituberculatus</name>
    <name type="common">Swimming crab</name>
    <name type="synonym">Neptunus trituberculatus</name>
    <dbReference type="NCBI Taxonomy" id="210409"/>
    <lineage>
        <taxon>Eukaryota</taxon>
        <taxon>Metazoa</taxon>
        <taxon>Ecdysozoa</taxon>
        <taxon>Arthropoda</taxon>
        <taxon>Crustacea</taxon>
        <taxon>Multicrustacea</taxon>
        <taxon>Malacostraca</taxon>
        <taxon>Eumalacostraca</taxon>
        <taxon>Eucarida</taxon>
        <taxon>Decapoda</taxon>
        <taxon>Pleocyemata</taxon>
        <taxon>Brachyura</taxon>
        <taxon>Eubrachyura</taxon>
        <taxon>Portunoidea</taxon>
        <taxon>Portunidae</taxon>
        <taxon>Portuninae</taxon>
        <taxon>Portunus</taxon>
    </lineage>
</organism>
<gene>
    <name evidence="1" type="ORF">E2C01_034199</name>
</gene>
<name>A0A5B7F5I7_PORTR</name>
<comment type="caution">
    <text evidence="1">The sequence shown here is derived from an EMBL/GenBank/DDBJ whole genome shotgun (WGS) entry which is preliminary data.</text>
</comment>
<proteinExistence type="predicted"/>
<dbReference type="AlphaFoldDB" id="A0A5B7F5I7"/>
<reference evidence="1 2" key="1">
    <citation type="submission" date="2019-05" db="EMBL/GenBank/DDBJ databases">
        <title>Another draft genome of Portunus trituberculatus and its Hox gene families provides insights of decapod evolution.</title>
        <authorList>
            <person name="Jeong J.-H."/>
            <person name="Song I."/>
            <person name="Kim S."/>
            <person name="Choi T."/>
            <person name="Kim D."/>
            <person name="Ryu S."/>
            <person name="Kim W."/>
        </authorList>
    </citation>
    <scope>NUCLEOTIDE SEQUENCE [LARGE SCALE GENOMIC DNA]</scope>
    <source>
        <tissue evidence="1">Muscle</tissue>
    </source>
</reference>
<keyword evidence="2" id="KW-1185">Reference proteome</keyword>